<feature type="transmembrane region" description="Helical" evidence="7">
    <location>
        <begin position="151"/>
        <end position="170"/>
    </location>
</feature>
<reference evidence="8 9" key="1">
    <citation type="submission" date="2019-03" db="EMBL/GenBank/DDBJ databases">
        <title>Genomic Encyclopedia of Type Strains, Phase IV (KMG-IV): sequencing the most valuable type-strain genomes for metagenomic binning, comparative biology and taxonomic classification.</title>
        <authorList>
            <person name="Goeker M."/>
        </authorList>
    </citation>
    <scope>NUCLEOTIDE SEQUENCE [LARGE SCALE GENOMIC DNA]</scope>
    <source>
        <strain evidence="8 9">DSM 11901</strain>
    </source>
</reference>
<gene>
    <name evidence="8" type="ORF">EV672_105160</name>
</gene>
<dbReference type="SUPFAM" id="SSF103473">
    <property type="entry name" value="MFS general substrate transporter"/>
    <property type="match status" value="1"/>
</dbReference>
<evidence type="ECO:0000256" key="2">
    <source>
        <dbReference type="ARBA" id="ARBA00022448"/>
    </source>
</evidence>
<feature type="region of interest" description="Disordered" evidence="6">
    <location>
        <begin position="199"/>
        <end position="220"/>
    </location>
</feature>
<evidence type="ECO:0000313" key="8">
    <source>
        <dbReference type="EMBL" id="TDP82973.1"/>
    </source>
</evidence>
<evidence type="ECO:0000256" key="4">
    <source>
        <dbReference type="ARBA" id="ARBA00022989"/>
    </source>
</evidence>
<evidence type="ECO:0000256" key="7">
    <source>
        <dbReference type="SAM" id="Phobius"/>
    </source>
</evidence>
<feature type="transmembrane region" description="Helical" evidence="7">
    <location>
        <begin position="327"/>
        <end position="349"/>
    </location>
</feature>
<keyword evidence="2" id="KW-0813">Transport</keyword>
<dbReference type="AlphaFoldDB" id="A0A4R6RA71"/>
<evidence type="ECO:0000256" key="3">
    <source>
        <dbReference type="ARBA" id="ARBA00022692"/>
    </source>
</evidence>
<feature type="transmembrane region" description="Helical" evidence="7">
    <location>
        <begin position="355"/>
        <end position="378"/>
    </location>
</feature>
<evidence type="ECO:0000313" key="9">
    <source>
        <dbReference type="Proteomes" id="UP000294593"/>
    </source>
</evidence>
<keyword evidence="4 7" id="KW-1133">Transmembrane helix</keyword>
<evidence type="ECO:0000256" key="1">
    <source>
        <dbReference type="ARBA" id="ARBA00004141"/>
    </source>
</evidence>
<accession>A0A4R6RA71</accession>
<dbReference type="EMBL" id="SNXW01000005">
    <property type="protein sequence ID" value="TDP82973.1"/>
    <property type="molecule type" value="Genomic_DNA"/>
</dbReference>
<dbReference type="Proteomes" id="UP000294593">
    <property type="component" value="Unassembled WGS sequence"/>
</dbReference>
<dbReference type="InterPro" id="IPR011701">
    <property type="entry name" value="MFS"/>
</dbReference>
<dbReference type="GO" id="GO:0022857">
    <property type="term" value="F:transmembrane transporter activity"/>
    <property type="evidence" value="ECO:0007669"/>
    <property type="project" value="InterPro"/>
</dbReference>
<feature type="transmembrane region" description="Helical" evidence="7">
    <location>
        <begin position="21"/>
        <end position="45"/>
    </location>
</feature>
<protein>
    <submittedName>
        <fullName evidence="8">Putative MFS family arabinose efflux permease</fullName>
    </submittedName>
</protein>
<dbReference type="Pfam" id="PF07690">
    <property type="entry name" value="MFS_1"/>
    <property type="match status" value="1"/>
</dbReference>
<feature type="transmembrane region" description="Helical" evidence="7">
    <location>
        <begin position="417"/>
        <end position="439"/>
    </location>
</feature>
<feature type="transmembrane region" description="Helical" evidence="7">
    <location>
        <begin position="110"/>
        <end position="130"/>
    </location>
</feature>
<dbReference type="OrthoDB" id="9812189at2"/>
<dbReference type="Gene3D" id="1.20.1250.20">
    <property type="entry name" value="MFS general substrate transporter like domains"/>
    <property type="match status" value="2"/>
</dbReference>
<keyword evidence="3 7" id="KW-0812">Transmembrane</keyword>
<feature type="transmembrane region" description="Helical" evidence="7">
    <location>
        <begin position="84"/>
        <end position="104"/>
    </location>
</feature>
<comment type="subcellular location">
    <subcellularLocation>
        <location evidence="1">Membrane</location>
        <topology evidence="1">Multi-pass membrane protein</topology>
    </subcellularLocation>
</comment>
<name>A0A4R6RA71_9BURK</name>
<dbReference type="InterPro" id="IPR036259">
    <property type="entry name" value="MFS_trans_sf"/>
</dbReference>
<proteinExistence type="predicted"/>
<dbReference type="PANTHER" id="PTHR12778">
    <property type="entry name" value="SOLUTE CARRIER FAMILY 33 ACETYL-COA TRANSPORTER -RELATED"/>
    <property type="match status" value="1"/>
</dbReference>
<dbReference type="InterPro" id="IPR004752">
    <property type="entry name" value="AmpG_permease/AT-1"/>
</dbReference>
<feature type="transmembrane region" description="Helical" evidence="7">
    <location>
        <begin position="302"/>
        <end position="320"/>
    </location>
</feature>
<dbReference type="GO" id="GO:0016020">
    <property type="term" value="C:membrane"/>
    <property type="evidence" value="ECO:0007669"/>
    <property type="project" value="UniProtKB-SubCell"/>
</dbReference>
<keyword evidence="9" id="KW-1185">Reference proteome</keyword>
<comment type="caution">
    <text evidence="8">The sequence shown here is derived from an EMBL/GenBank/DDBJ whole genome shotgun (WGS) entry which is preliminary data.</text>
</comment>
<dbReference type="PANTHER" id="PTHR12778:SF10">
    <property type="entry name" value="MAJOR FACILITATOR SUPERFAMILY DOMAIN-CONTAINING PROTEIN 3"/>
    <property type="match status" value="1"/>
</dbReference>
<feature type="transmembrane region" description="Helical" evidence="7">
    <location>
        <begin position="176"/>
        <end position="193"/>
    </location>
</feature>
<organism evidence="8 9">
    <name type="scientific">Aquabacterium commune</name>
    <dbReference type="NCBI Taxonomy" id="70586"/>
    <lineage>
        <taxon>Bacteria</taxon>
        <taxon>Pseudomonadati</taxon>
        <taxon>Pseudomonadota</taxon>
        <taxon>Betaproteobacteria</taxon>
        <taxon>Burkholderiales</taxon>
        <taxon>Aquabacterium</taxon>
    </lineage>
</organism>
<dbReference type="CDD" id="cd17485">
    <property type="entry name" value="MFS_MFSD3"/>
    <property type="match status" value="1"/>
</dbReference>
<evidence type="ECO:0000256" key="6">
    <source>
        <dbReference type="SAM" id="MobiDB-lite"/>
    </source>
</evidence>
<feature type="transmembrane region" description="Helical" evidence="7">
    <location>
        <begin position="390"/>
        <end position="411"/>
    </location>
</feature>
<evidence type="ECO:0000256" key="5">
    <source>
        <dbReference type="ARBA" id="ARBA00023136"/>
    </source>
</evidence>
<feature type="transmembrane region" description="Helical" evidence="7">
    <location>
        <begin position="51"/>
        <end position="72"/>
    </location>
</feature>
<keyword evidence="5 7" id="KW-0472">Membrane</keyword>
<dbReference type="RefSeq" id="WP_133608981.1">
    <property type="nucleotide sequence ID" value="NZ_SNXW01000005.1"/>
</dbReference>
<sequence length="453" mass="46988">MSLTPPTSPVPRTALLRTPHLPLLAALYTAQGLPYGFFTLALPVLMREAGWSLTALGFLQFLAAPWVLKMLWAPVVDHHGTRRAWLLSMQLGSCALALAMAAMGFHEGSIGLFVAVFAFNLLAATQDVATDGLAVRLLNAQQRGLANGIQVGAYRFGMVLGGGLLLWLLARTSWSVTFLAMAALLALLTLPVWRMAEPPPASHPSADPTGPTDPTETAHPHAPAALLSAAPATVADADAASPPRGLALALLWLHRALRPGVLPLAGLIFCFRFGDQMASALITPFLLDHGVDKPTLALMKGAVGSGTSLLGAALGGWLMLRMGRRQALLGSGLAQVGVFGLYALAATGWGGMPLLWVATLAEGVIGTVATVALFSLMMDAADPAHAGTDYTLLGSIGFSLATLGGIAGGMVGDAFGYTAAFVAGGLLSGAGVVALVRWLDGHPLNVRVREAWH</sequence>